<dbReference type="InterPro" id="IPR022312">
    <property type="entry name" value="DNA_pol_X"/>
</dbReference>
<dbReference type="InterPro" id="IPR001726">
    <property type="entry name" value="TdT/Mu"/>
</dbReference>
<keyword evidence="6" id="KW-0479">Metal-binding</keyword>
<feature type="domain" description="DNA-directed DNA polymerase X" evidence="9">
    <location>
        <begin position="2"/>
        <end position="221"/>
    </location>
</feature>
<dbReference type="InterPro" id="IPR028207">
    <property type="entry name" value="DNA_pol_B_palm_palm"/>
</dbReference>
<gene>
    <name evidence="10" type="ORF">KC01_LOCUS8413</name>
</gene>
<dbReference type="Proteomes" id="UP001497482">
    <property type="component" value="Chromosome 13"/>
</dbReference>
<evidence type="ECO:0000313" key="10">
    <source>
        <dbReference type="EMBL" id="CAL1577023.1"/>
    </source>
</evidence>
<proteinExistence type="inferred from homology"/>
<dbReference type="SMART" id="SM00483">
    <property type="entry name" value="POLXc"/>
    <property type="match status" value="1"/>
</dbReference>
<evidence type="ECO:0000256" key="5">
    <source>
        <dbReference type="ARBA" id="ARBA00022695"/>
    </source>
</evidence>
<evidence type="ECO:0000313" key="11">
    <source>
        <dbReference type="Proteomes" id="UP001497482"/>
    </source>
</evidence>
<dbReference type="PANTHER" id="PTHR11276">
    <property type="entry name" value="DNA POLYMERASE TYPE-X FAMILY MEMBER"/>
    <property type="match status" value="1"/>
</dbReference>
<dbReference type="AlphaFoldDB" id="A0AAV2JJU1"/>
<dbReference type="SUPFAM" id="SSF81301">
    <property type="entry name" value="Nucleotidyltransferase"/>
    <property type="match status" value="1"/>
</dbReference>
<dbReference type="FunFam" id="1.10.150.20:FF:000010">
    <property type="entry name" value="DNA polymerase lambda"/>
    <property type="match status" value="1"/>
</dbReference>
<keyword evidence="4" id="KW-0808">Transferase</keyword>
<comment type="similarity">
    <text evidence="3">Belongs to the DNA polymerase type-X family.</text>
</comment>
<dbReference type="Gene3D" id="3.30.460.10">
    <property type="entry name" value="Beta Polymerase, domain 2"/>
    <property type="match status" value="1"/>
</dbReference>
<keyword evidence="5" id="KW-0548">Nucleotidyltransferase</keyword>
<dbReference type="Pfam" id="PF10391">
    <property type="entry name" value="DNA_pol_lambd_f"/>
    <property type="match status" value="1"/>
</dbReference>
<comment type="subcellular location">
    <subcellularLocation>
        <location evidence="2">Nucleus</location>
    </subcellularLocation>
</comment>
<dbReference type="SUPFAM" id="SSF47802">
    <property type="entry name" value="DNA polymerase beta, N-terminal domain-like"/>
    <property type="match status" value="1"/>
</dbReference>
<dbReference type="GO" id="GO:0005634">
    <property type="term" value="C:nucleus"/>
    <property type="evidence" value="ECO:0007669"/>
    <property type="project" value="UniProtKB-SubCell"/>
</dbReference>
<evidence type="ECO:0000256" key="1">
    <source>
        <dbReference type="ARBA" id="ARBA00001946"/>
    </source>
</evidence>
<dbReference type="GO" id="GO:0003912">
    <property type="term" value="F:DNA nucleotidylexotransferase activity"/>
    <property type="evidence" value="ECO:0007669"/>
    <property type="project" value="TreeGrafter"/>
</dbReference>
<evidence type="ECO:0000256" key="3">
    <source>
        <dbReference type="ARBA" id="ARBA00008323"/>
    </source>
</evidence>
<dbReference type="GO" id="GO:0006303">
    <property type="term" value="P:double-strand break repair via nonhomologous end joining"/>
    <property type="evidence" value="ECO:0007669"/>
    <property type="project" value="TreeGrafter"/>
</dbReference>
<name>A0AAV2JJU1_KNICA</name>
<dbReference type="PROSITE" id="PS00522">
    <property type="entry name" value="DNA_POLYMERASE_X"/>
    <property type="match status" value="1"/>
</dbReference>
<keyword evidence="11" id="KW-1185">Reference proteome</keyword>
<dbReference type="SUPFAM" id="SSF81585">
    <property type="entry name" value="PsbU/PolX domain-like"/>
    <property type="match status" value="1"/>
</dbReference>
<evidence type="ECO:0000256" key="4">
    <source>
        <dbReference type="ARBA" id="ARBA00022679"/>
    </source>
</evidence>
<evidence type="ECO:0000259" key="9">
    <source>
        <dbReference type="SMART" id="SM00483"/>
    </source>
</evidence>
<dbReference type="InterPro" id="IPR018944">
    <property type="entry name" value="DNA_pol_lambd_fingers_domain"/>
</dbReference>
<dbReference type="PANTHER" id="PTHR11276:SF21">
    <property type="entry name" value="DNA NUCLEOTIDYLEXOTRANSFERASE"/>
    <property type="match status" value="1"/>
</dbReference>
<dbReference type="InterPro" id="IPR019843">
    <property type="entry name" value="DNA_pol-X_BS"/>
</dbReference>
<keyword evidence="8" id="KW-0539">Nucleus</keyword>
<dbReference type="PRINTS" id="PR00871">
    <property type="entry name" value="DNAPOLXTDT"/>
</dbReference>
<accession>A0AAV2JJU1</accession>
<dbReference type="InterPro" id="IPR027421">
    <property type="entry name" value="DNA_pol_lamdba_lyase_dom_sf"/>
</dbReference>
<dbReference type="Gene3D" id="1.10.150.110">
    <property type="entry name" value="DNA polymerase beta, N-terminal domain-like"/>
    <property type="match status" value="1"/>
</dbReference>
<evidence type="ECO:0000256" key="2">
    <source>
        <dbReference type="ARBA" id="ARBA00004123"/>
    </source>
</evidence>
<evidence type="ECO:0000256" key="7">
    <source>
        <dbReference type="ARBA" id="ARBA00022842"/>
    </source>
</evidence>
<dbReference type="GO" id="GO:0003677">
    <property type="term" value="F:DNA binding"/>
    <property type="evidence" value="ECO:0007669"/>
    <property type="project" value="InterPro"/>
</dbReference>
<dbReference type="PRINTS" id="PR00869">
    <property type="entry name" value="DNAPOLX"/>
</dbReference>
<dbReference type="InterPro" id="IPR002054">
    <property type="entry name" value="DNA-dir_DNA_pol_X"/>
</dbReference>
<organism evidence="10 11">
    <name type="scientific">Knipowitschia caucasica</name>
    <name type="common">Caucasian dwarf goby</name>
    <name type="synonym">Pomatoschistus caucasicus</name>
    <dbReference type="NCBI Taxonomy" id="637954"/>
    <lineage>
        <taxon>Eukaryota</taxon>
        <taxon>Metazoa</taxon>
        <taxon>Chordata</taxon>
        <taxon>Craniata</taxon>
        <taxon>Vertebrata</taxon>
        <taxon>Euteleostomi</taxon>
        <taxon>Actinopterygii</taxon>
        <taxon>Neopterygii</taxon>
        <taxon>Teleostei</taxon>
        <taxon>Neoteleostei</taxon>
        <taxon>Acanthomorphata</taxon>
        <taxon>Gobiaria</taxon>
        <taxon>Gobiiformes</taxon>
        <taxon>Gobioidei</taxon>
        <taxon>Gobiidae</taxon>
        <taxon>Gobiinae</taxon>
        <taxon>Knipowitschia</taxon>
    </lineage>
</organism>
<dbReference type="Pfam" id="PF14792">
    <property type="entry name" value="DNA_pol_B_palm"/>
    <property type="match status" value="1"/>
</dbReference>
<dbReference type="GO" id="GO:0003887">
    <property type="term" value="F:DNA-directed DNA polymerase activity"/>
    <property type="evidence" value="ECO:0007669"/>
    <property type="project" value="InterPro"/>
</dbReference>
<reference evidence="10 11" key="1">
    <citation type="submission" date="2024-04" db="EMBL/GenBank/DDBJ databases">
        <authorList>
            <person name="Waldvogel A.-M."/>
            <person name="Schoenle A."/>
        </authorList>
    </citation>
    <scope>NUCLEOTIDE SEQUENCE [LARGE SCALE GENOMIC DNA]</scope>
</reference>
<comment type="cofactor">
    <cofactor evidence="1">
        <name>Mg(2+)</name>
        <dbReference type="ChEBI" id="CHEBI:18420"/>
    </cofactor>
</comment>
<evidence type="ECO:0000256" key="8">
    <source>
        <dbReference type="ARBA" id="ARBA00023242"/>
    </source>
</evidence>
<sequence length="221" mass="24623">MFTDALEVLAEHWELSGRQDQSVGIRRAASVLKSLSWTIESLSSTESLPCVGGRPRRLIQEILQYGRSSEVEKILADERYQTLKLFTSVFGVGAKTADKWFQRGLRTLPQIQTHPGIQLTRMQRHGFLHHQHLCRGLSSDEARAVEALIGETVRCVDPNARITLTGGFRRGKEFGHDVDFIVTTAAAGGENSLLPLIIARLQEQVRAPLMHLHSGRLAAHN</sequence>
<protein>
    <recommendedName>
        <fullName evidence="9">DNA-directed DNA polymerase X domain-containing protein</fullName>
    </recommendedName>
</protein>
<dbReference type="EMBL" id="OZ035835">
    <property type="protein sequence ID" value="CAL1577023.1"/>
    <property type="molecule type" value="Genomic_DNA"/>
</dbReference>
<evidence type="ECO:0000256" key="6">
    <source>
        <dbReference type="ARBA" id="ARBA00022723"/>
    </source>
</evidence>
<keyword evidence="7" id="KW-0460">Magnesium</keyword>
<dbReference type="GO" id="GO:0046872">
    <property type="term" value="F:metal ion binding"/>
    <property type="evidence" value="ECO:0007669"/>
    <property type="project" value="UniProtKB-KW"/>
</dbReference>
<dbReference type="Gene3D" id="1.10.150.20">
    <property type="entry name" value="5' to 3' exonuclease, C-terminal subdomain"/>
    <property type="match status" value="1"/>
</dbReference>
<dbReference type="InterPro" id="IPR043519">
    <property type="entry name" value="NT_sf"/>
</dbReference>